<dbReference type="GO" id="GO:1901135">
    <property type="term" value="P:carbohydrate derivative metabolic process"/>
    <property type="evidence" value="ECO:0007669"/>
    <property type="project" value="UniProtKB-ARBA"/>
</dbReference>
<evidence type="ECO:0000313" key="7">
    <source>
        <dbReference type="EMBL" id="QPP08836.1"/>
    </source>
</evidence>
<dbReference type="Pfam" id="PF07555">
    <property type="entry name" value="NAGidase"/>
    <property type="match status" value="1"/>
</dbReference>
<dbReference type="SUPFAM" id="SSF51445">
    <property type="entry name" value="(Trans)glycosidases"/>
    <property type="match status" value="1"/>
</dbReference>
<dbReference type="SUPFAM" id="SSF55545">
    <property type="entry name" value="beta-N-acetylhexosaminidase-like domain"/>
    <property type="match status" value="1"/>
</dbReference>
<keyword evidence="1 3" id="KW-0378">Hydrolase</keyword>
<dbReference type="GO" id="GO:0015929">
    <property type="term" value="F:hexosaminidase activity"/>
    <property type="evidence" value="ECO:0007669"/>
    <property type="project" value="UniProtKB-ARBA"/>
</dbReference>
<dbReference type="Gene3D" id="2.60.120.260">
    <property type="entry name" value="Galactose-binding domain-like"/>
    <property type="match status" value="1"/>
</dbReference>
<sequence length="1090" mass="116881">MGAAAQGDRARRRAGATALTAAVIGGLLGGVPTAQAAPLPGPGEHSAGAADQERDGTKARGSSVPPVWPRPQSMREQGSFVPVGRDVTLVADEDTDAPALETLRAALRRAGARDIAEVRPGQPLPHRNGLVVRADAASAATALRALHAPPRGDLPRGGYRLAVGRTDSRDTVALEGADADGLFHAAQTLRQLVSEEDGSRGFAGVTVRDWPTAPVRGITEGFYGGSWTHQERLEQLDFLGRTKQNRYLYASTDDPYRQSSHWRDPYPAAQRGEFRALAERARRNHVKLGWAVAPGQGMCFSSPADRRALLRKLDSMRALGFEAFQLRFEDVSYSEWHCDEDAQAYGTGPKAAARAHAELAGDVARHLSARHPDAEPLSVMPTEFYQDGDTDYRTELSKTLNPGVEVAWTGVGVVPRTITGGELTAARSAFHQHPLVTMDNYPVNDYAQDRIFLGPYRGREPAVAARSAAVLSNAMKQPTASRIPLFTAADYAWNPKSYSPEESWQAAISEVAGSSVRSREAVGALAGNDASSLLGGKESAYLRPMLEDFWNAYDAADPEDDASMKQLRRSADRLRGEFRAMRTAREHVPGSLAREVRPWLDELARHGEAGEHAVRMLTAQSRGDGGSAWDARLAAERLHAKDPDGRKGAEASATVGKGVLSDFVKRALKASDSWTGADHAPSGRHRATAQGGPTARPDSPAEAAVDGDPDTAYRAEAAPATGWFAPRDALPGASLPGGLTQRGAPGGGPSGGPGRGPGESGPGTPALTVRLPERRPLEAVTVQTGPGSGTRARVEAHVPGEGWRRLGPLSGSGWTQRDARGLRADALRLAWSPGSDEPVVHEITPWYADQPDASLSLSKDDIDASIGGGKAELTAELHGHRPSDLHGRITAEAPRGFTVRTPERTVVPRGGTAKVPVEIEADSSVEPGKHRIRLSFGDENRTLTVRAFPRAGGPDLARDAEASSSGDETGEFPASAVNDGRKDTRWSSPAKDGEWVQLKLRRPVRLGELVLHWQDAYAKRYRVQVSPDGKRWRDAATVREGMGGRETVRMDAPGDTRYVRVQGDERATRFGYSLWALQAYAVLGGPARDR</sequence>
<dbReference type="InterPro" id="IPR015882">
    <property type="entry name" value="HEX_bac_N"/>
</dbReference>
<comment type="similarity">
    <text evidence="3">Belongs to the glycosyl hydrolase 84 family.</text>
</comment>
<evidence type="ECO:0000313" key="8">
    <source>
        <dbReference type="Proteomes" id="UP000595046"/>
    </source>
</evidence>
<dbReference type="AlphaFoldDB" id="A0A7T1T9E5"/>
<dbReference type="Gene3D" id="3.30.379.10">
    <property type="entry name" value="Chitobiase/beta-hexosaminidase domain 2-like"/>
    <property type="match status" value="1"/>
</dbReference>
<evidence type="ECO:0000256" key="4">
    <source>
        <dbReference type="SAM" id="MobiDB-lite"/>
    </source>
</evidence>
<proteinExistence type="inferred from homology"/>
<dbReference type="Pfam" id="PF00754">
    <property type="entry name" value="F5_F8_type_C"/>
    <property type="match status" value="1"/>
</dbReference>
<dbReference type="InterPro" id="IPR029018">
    <property type="entry name" value="Hex-like_dom2"/>
</dbReference>
<dbReference type="InterPro" id="IPR011496">
    <property type="entry name" value="O-GlcNAcase_cat"/>
</dbReference>
<dbReference type="GO" id="GO:0005975">
    <property type="term" value="P:carbohydrate metabolic process"/>
    <property type="evidence" value="ECO:0007669"/>
    <property type="project" value="UniProtKB-ARBA"/>
</dbReference>
<dbReference type="Gene3D" id="1.20.58.460">
    <property type="entry name" value="Hyaluronidase post-catalytic domain-like"/>
    <property type="match status" value="1"/>
</dbReference>
<dbReference type="Pfam" id="PF02838">
    <property type="entry name" value="Glyco_hydro_20b"/>
    <property type="match status" value="1"/>
</dbReference>
<gene>
    <name evidence="7" type="ORF">G4Z16_23225</name>
</gene>
<protein>
    <submittedName>
        <fullName evidence="7">Hyaluronidase</fullName>
    </submittedName>
</protein>
<evidence type="ECO:0000256" key="1">
    <source>
        <dbReference type="ARBA" id="ARBA00022801"/>
    </source>
</evidence>
<keyword evidence="8" id="KW-1185">Reference proteome</keyword>
<feature type="domain" description="F5/8 type C" evidence="5">
    <location>
        <begin position="943"/>
        <end position="1082"/>
    </location>
</feature>
<feature type="region of interest" description="Disordered" evidence="4">
    <location>
        <begin position="31"/>
        <end position="77"/>
    </location>
</feature>
<feature type="region of interest" description="Disordered" evidence="4">
    <location>
        <begin position="673"/>
        <end position="707"/>
    </location>
</feature>
<dbReference type="PANTHER" id="PTHR13170">
    <property type="entry name" value="O-GLCNACASE"/>
    <property type="match status" value="1"/>
</dbReference>
<dbReference type="PANTHER" id="PTHR13170:SF16">
    <property type="entry name" value="PROTEIN O-GLCNACASE"/>
    <property type="match status" value="1"/>
</dbReference>
<name>A0A7T1T9E5_9ACTN</name>
<accession>A0A7T1T9E5</accession>
<dbReference type="Gene3D" id="3.20.20.80">
    <property type="entry name" value="Glycosidases"/>
    <property type="match status" value="1"/>
</dbReference>
<organism evidence="7 8">
    <name type="scientific">Streptomyces bathyalis</name>
    <dbReference type="NCBI Taxonomy" id="2710756"/>
    <lineage>
        <taxon>Bacteria</taxon>
        <taxon>Bacillati</taxon>
        <taxon>Actinomycetota</taxon>
        <taxon>Actinomycetes</taxon>
        <taxon>Kitasatosporales</taxon>
        <taxon>Streptomycetaceae</taxon>
        <taxon>Streptomyces</taxon>
    </lineage>
</organism>
<evidence type="ECO:0000259" key="5">
    <source>
        <dbReference type="PROSITE" id="PS50022"/>
    </source>
</evidence>
<dbReference type="EMBL" id="CP048882">
    <property type="protein sequence ID" value="QPP08836.1"/>
    <property type="molecule type" value="Genomic_DNA"/>
</dbReference>
<keyword evidence="2 3" id="KW-0326">Glycosidase</keyword>
<dbReference type="InterPro" id="IPR008979">
    <property type="entry name" value="Galactose-bd-like_sf"/>
</dbReference>
<reference evidence="8" key="1">
    <citation type="submission" date="2020-02" db="EMBL/GenBank/DDBJ databases">
        <title>Streptomyces sp. ASO4wet.</title>
        <authorList>
            <person name="Risdian C."/>
            <person name="Landwehr W."/>
            <person name="Schupp P."/>
            <person name="Wink J."/>
        </authorList>
    </citation>
    <scope>NUCLEOTIDE SEQUENCE [LARGE SCALE GENOMIC DNA]</scope>
    <source>
        <strain evidence="8">ASO4wet</strain>
    </source>
</reference>
<dbReference type="SUPFAM" id="SSF140657">
    <property type="entry name" value="Hyaluronidase post-catalytic domain-like"/>
    <property type="match status" value="1"/>
</dbReference>
<dbReference type="RefSeq" id="WP_197352617.1">
    <property type="nucleotide sequence ID" value="NZ_CP048882.1"/>
</dbReference>
<dbReference type="SUPFAM" id="SSF49785">
    <property type="entry name" value="Galactose-binding domain-like"/>
    <property type="match status" value="1"/>
</dbReference>
<dbReference type="PROSITE" id="PS52009">
    <property type="entry name" value="GH84"/>
    <property type="match status" value="1"/>
</dbReference>
<dbReference type="Proteomes" id="UP000595046">
    <property type="component" value="Chromosome"/>
</dbReference>
<dbReference type="InterPro" id="IPR000421">
    <property type="entry name" value="FA58C"/>
</dbReference>
<evidence type="ECO:0000256" key="3">
    <source>
        <dbReference type="PROSITE-ProRule" id="PRU01353"/>
    </source>
</evidence>
<feature type="region of interest" description="Disordered" evidence="4">
    <location>
        <begin position="949"/>
        <end position="989"/>
    </location>
</feature>
<feature type="domain" description="GH84" evidence="6">
    <location>
        <begin position="214"/>
        <end position="496"/>
    </location>
</feature>
<dbReference type="PROSITE" id="PS50022">
    <property type="entry name" value="FA58C_3"/>
    <property type="match status" value="1"/>
</dbReference>
<dbReference type="InterPro" id="IPR017853">
    <property type="entry name" value="GH"/>
</dbReference>
<feature type="active site" description="Proton donor" evidence="3">
    <location>
        <position position="330"/>
    </location>
</feature>
<evidence type="ECO:0000256" key="2">
    <source>
        <dbReference type="ARBA" id="ARBA00023295"/>
    </source>
</evidence>
<dbReference type="InterPro" id="IPR051822">
    <property type="entry name" value="Glycosyl_Hydrolase_84"/>
</dbReference>
<dbReference type="KEGG" id="sbat:G4Z16_23225"/>
<feature type="region of interest" description="Disordered" evidence="4">
    <location>
        <begin position="719"/>
        <end position="768"/>
    </location>
</feature>
<feature type="compositionally biased region" description="Gly residues" evidence="4">
    <location>
        <begin position="744"/>
        <end position="761"/>
    </location>
</feature>
<dbReference type="InterPro" id="IPR049019">
    <property type="entry name" value="NagJ-like_helical"/>
</dbReference>
<evidence type="ECO:0000259" key="6">
    <source>
        <dbReference type="PROSITE" id="PS52009"/>
    </source>
</evidence>
<dbReference type="Pfam" id="PF21774">
    <property type="entry name" value="NagJ_C"/>
    <property type="match status" value="1"/>
</dbReference>